<feature type="compositionally biased region" description="Polar residues" evidence="7">
    <location>
        <begin position="213"/>
        <end position="240"/>
    </location>
</feature>
<evidence type="ECO:0000256" key="2">
    <source>
        <dbReference type="ARBA" id="ARBA00022821"/>
    </source>
</evidence>
<feature type="domain" description="AP2/ERF" evidence="8">
    <location>
        <begin position="130"/>
        <end position="187"/>
    </location>
</feature>
<feature type="compositionally biased region" description="Polar residues" evidence="7">
    <location>
        <begin position="24"/>
        <end position="43"/>
    </location>
</feature>
<dbReference type="InterPro" id="IPR050913">
    <property type="entry name" value="AP2/ERF_ERF"/>
</dbReference>
<dbReference type="Pfam" id="PF00847">
    <property type="entry name" value="AP2"/>
    <property type="match status" value="1"/>
</dbReference>
<dbReference type="PANTHER" id="PTHR31194:SF202">
    <property type="entry name" value="ETHYLENE-RESPONSIVE TRANSCRIPTION FACTOR ERF070"/>
    <property type="match status" value="1"/>
</dbReference>
<keyword evidence="3" id="KW-0805">Transcription regulation</keyword>
<dbReference type="GO" id="GO:0003677">
    <property type="term" value="F:DNA binding"/>
    <property type="evidence" value="ECO:0007669"/>
    <property type="project" value="UniProtKB-KW"/>
</dbReference>
<dbReference type="GO" id="GO:0003700">
    <property type="term" value="F:DNA-binding transcription factor activity"/>
    <property type="evidence" value="ECO:0007669"/>
    <property type="project" value="InterPro"/>
</dbReference>
<evidence type="ECO:0000256" key="3">
    <source>
        <dbReference type="ARBA" id="ARBA00023015"/>
    </source>
</evidence>
<keyword evidence="4" id="KW-0238">DNA-binding</keyword>
<dbReference type="AlphaFoldDB" id="A0A8S0U4C8"/>
<dbReference type="OrthoDB" id="902335at2759"/>
<feature type="region of interest" description="Disordered" evidence="7">
    <location>
        <begin position="19"/>
        <end position="47"/>
    </location>
</feature>
<dbReference type="FunFam" id="3.30.730.10:FF:000001">
    <property type="entry name" value="Ethylene-responsive transcription factor 2"/>
    <property type="match status" value="1"/>
</dbReference>
<comment type="subcellular location">
    <subcellularLocation>
        <location evidence="1">Nucleus</location>
    </subcellularLocation>
</comment>
<dbReference type="InterPro" id="IPR001471">
    <property type="entry name" value="AP2/ERF_dom"/>
</dbReference>
<evidence type="ECO:0000259" key="8">
    <source>
        <dbReference type="PROSITE" id="PS51032"/>
    </source>
</evidence>
<evidence type="ECO:0000256" key="6">
    <source>
        <dbReference type="ARBA" id="ARBA00023242"/>
    </source>
</evidence>
<reference evidence="9 10" key="1">
    <citation type="submission" date="2019-12" db="EMBL/GenBank/DDBJ databases">
        <authorList>
            <person name="Alioto T."/>
            <person name="Alioto T."/>
            <person name="Gomez Garrido J."/>
        </authorList>
    </citation>
    <scope>NUCLEOTIDE SEQUENCE [LARGE SCALE GENOMIC DNA]</scope>
</reference>
<feature type="region of interest" description="Disordered" evidence="7">
    <location>
        <begin position="186"/>
        <end position="275"/>
    </location>
</feature>
<keyword evidence="10" id="KW-1185">Reference proteome</keyword>
<dbReference type="GO" id="GO:0005634">
    <property type="term" value="C:nucleus"/>
    <property type="evidence" value="ECO:0007669"/>
    <property type="project" value="UniProtKB-SubCell"/>
</dbReference>
<protein>
    <submittedName>
        <fullName evidence="9">Ethylene-responsive transcription factor CRF4-like</fullName>
    </submittedName>
</protein>
<accession>A0A8S0U4C8</accession>
<dbReference type="PROSITE" id="PS51032">
    <property type="entry name" value="AP2_ERF"/>
    <property type="match status" value="1"/>
</dbReference>
<dbReference type="SUPFAM" id="SSF54171">
    <property type="entry name" value="DNA-binding domain"/>
    <property type="match status" value="1"/>
</dbReference>
<evidence type="ECO:0000313" key="10">
    <source>
        <dbReference type="Proteomes" id="UP000594638"/>
    </source>
</evidence>
<evidence type="ECO:0000256" key="1">
    <source>
        <dbReference type="ARBA" id="ARBA00004123"/>
    </source>
</evidence>
<dbReference type="PANTHER" id="PTHR31194">
    <property type="entry name" value="SHN SHINE , DNA BINDING / TRANSCRIPTION FACTOR"/>
    <property type="match status" value="1"/>
</dbReference>
<keyword evidence="5" id="KW-0804">Transcription</keyword>
<dbReference type="GO" id="GO:0006952">
    <property type="term" value="P:defense response"/>
    <property type="evidence" value="ECO:0007669"/>
    <property type="project" value="UniProtKB-KW"/>
</dbReference>
<evidence type="ECO:0000256" key="4">
    <source>
        <dbReference type="ARBA" id="ARBA00023125"/>
    </source>
</evidence>
<dbReference type="Gene3D" id="3.30.730.10">
    <property type="entry name" value="AP2/ERF domain"/>
    <property type="match status" value="1"/>
</dbReference>
<dbReference type="Gramene" id="OE9A021921T1">
    <property type="protein sequence ID" value="OE9A021921C1"/>
    <property type="gene ID" value="OE9A021921"/>
</dbReference>
<name>A0A8S0U4C8_OLEEU</name>
<comment type="caution">
    <text evidence="9">The sequence shown here is derived from an EMBL/GenBank/DDBJ whole genome shotgun (WGS) entry which is preliminary data.</text>
</comment>
<organism evidence="9 10">
    <name type="scientific">Olea europaea subsp. europaea</name>
    <dbReference type="NCBI Taxonomy" id="158383"/>
    <lineage>
        <taxon>Eukaryota</taxon>
        <taxon>Viridiplantae</taxon>
        <taxon>Streptophyta</taxon>
        <taxon>Embryophyta</taxon>
        <taxon>Tracheophyta</taxon>
        <taxon>Spermatophyta</taxon>
        <taxon>Magnoliopsida</taxon>
        <taxon>eudicotyledons</taxon>
        <taxon>Gunneridae</taxon>
        <taxon>Pentapetalae</taxon>
        <taxon>asterids</taxon>
        <taxon>lamiids</taxon>
        <taxon>Lamiales</taxon>
        <taxon>Oleaceae</taxon>
        <taxon>Oleeae</taxon>
        <taxon>Olea</taxon>
    </lineage>
</organism>
<evidence type="ECO:0000256" key="7">
    <source>
        <dbReference type="SAM" id="MobiDB-lite"/>
    </source>
</evidence>
<dbReference type="CDD" id="cd00018">
    <property type="entry name" value="AP2"/>
    <property type="match status" value="1"/>
</dbReference>
<feature type="compositionally biased region" description="Polar residues" evidence="7">
    <location>
        <begin position="260"/>
        <end position="272"/>
    </location>
</feature>
<evidence type="ECO:0000256" key="5">
    <source>
        <dbReference type="ARBA" id="ARBA00023163"/>
    </source>
</evidence>
<dbReference type="EMBL" id="CACTIH010007425">
    <property type="protein sequence ID" value="CAA3013178.1"/>
    <property type="molecule type" value="Genomic_DNA"/>
</dbReference>
<keyword evidence="2" id="KW-0611">Plant defense</keyword>
<proteinExistence type="predicted"/>
<dbReference type="Proteomes" id="UP000594638">
    <property type="component" value="Unassembled WGS sequence"/>
</dbReference>
<dbReference type="SMART" id="SM00380">
    <property type="entry name" value="AP2"/>
    <property type="match status" value="1"/>
</dbReference>
<gene>
    <name evidence="9" type="ORF">OLEA9_A021921</name>
</gene>
<sequence>MDQSMLWPVKYTEHPKIIQKVVKPSNQKPRKSSLSQQKQSFNFPRTVRISVTDPYATDSSSDDEDQLFRRQRVKKYTNEIRIETVAKTTVNAVNGNERCKKRNEGVLQAKPKPMKVKEVAQPAANGGVRKFRGVRQRPWGKWAAEIRDPSRRVRLWLGTYDTAEEAAMVYDNAAIKLRGPDALTNFVTPPTKDMPETIDTSVSGYESGDESRNLLSPTSVLRYRTSQSSENDTDQQSASEPCQEVGKDAEPSAPVGIPDRNQTVNETDSSHGPVQEVQECEGETGMVPDYTSDYLSMDIPFLDDFFNFQPQENTLFDDAQILAEDFNMAFDDIPAFMDISQGSDFGDFSFNSSFQDLNSIEVDDYFVDMADFASANTLLAI</sequence>
<dbReference type="InterPro" id="IPR036955">
    <property type="entry name" value="AP2/ERF_dom_sf"/>
</dbReference>
<keyword evidence="6" id="KW-0539">Nucleus</keyword>
<evidence type="ECO:0000313" key="9">
    <source>
        <dbReference type="EMBL" id="CAA3013178.1"/>
    </source>
</evidence>
<dbReference type="InterPro" id="IPR016177">
    <property type="entry name" value="DNA-bd_dom_sf"/>
</dbReference>
<dbReference type="PRINTS" id="PR00367">
    <property type="entry name" value="ETHRSPELEMNT"/>
</dbReference>